<dbReference type="InterPro" id="IPR054409">
    <property type="entry name" value="X25_BaPul-like"/>
</dbReference>
<reference evidence="4" key="1">
    <citation type="journal article" date="2014" name="Int. J. Syst. Evol. Microbiol.">
        <title>Complete genome sequence of Corynebacterium casei LMG S-19264T (=DSM 44701T), isolated from a smear-ripened cheese.</title>
        <authorList>
            <consortium name="US DOE Joint Genome Institute (JGI-PGF)"/>
            <person name="Walter F."/>
            <person name="Albersmeier A."/>
            <person name="Kalinowski J."/>
            <person name="Ruckert C."/>
        </authorList>
    </citation>
    <scope>NUCLEOTIDE SEQUENCE</scope>
    <source>
        <strain evidence="4">KCTC 12368</strain>
    </source>
</reference>
<feature type="chain" id="PRO_5038124422" description="SusE outer membrane protein" evidence="1">
    <location>
        <begin position="19"/>
        <end position="347"/>
    </location>
</feature>
<dbReference type="Pfam" id="PF22058">
    <property type="entry name" value="X25_BaPul_like"/>
    <property type="match status" value="1"/>
</dbReference>
<dbReference type="CDD" id="cd12956">
    <property type="entry name" value="CBM_SusE-F_like"/>
    <property type="match status" value="1"/>
</dbReference>
<dbReference type="GO" id="GO:2001070">
    <property type="term" value="F:starch binding"/>
    <property type="evidence" value="ECO:0007669"/>
    <property type="project" value="InterPro"/>
</dbReference>
<evidence type="ECO:0000313" key="5">
    <source>
        <dbReference type="Proteomes" id="UP000619457"/>
    </source>
</evidence>
<reference evidence="4" key="2">
    <citation type="submission" date="2020-09" db="EMBL/GenBank/DDBJ databases">
        <authorList>
            <person name="Sun Q."/>
            <person name="Kim S."/>
        </authorList>
    </citation>
    <scope>NUCLEOTIDE SEQUENCE</scope>
    <source>
        <strain evidence="4">KCTC 12368</strain>
    </source>
</reference>
<evidence type="ECO:0000313" key="4">
    <source>
        <dbReference type="EMBL" id="GGZ14525.1"/>
    </source>
</evidence>
<accession>A0A918PL12</accession>
<evidence type="ECO:0000256" key="1">
    <source>
        <dbReference type="SAM" id="SignalP"/>
    </source>
</evidence>
<gene>
    <name evidence="4" type="ORF">GCM10007049_03000</name>
</gene>
<name>A0A918PL12_9BACT</name>
<dbReference type="InterPro" id="IPR025970">
    <property type="entry name" value="SusE"/>
</dbReference>
<proteinExistence type="predicted"/>
<keyword evidence="5" id="KW-1185">Reference proteome</keyword>
<feature type="signal peptide" evidence="1">
    <location>
        <begin position="1"/>
        <end position="18"/>
    </location>
</feature>
<comment type="caution">
    <text evidence="4">The sequence shown here is derived from an EMBL/GenBank/DDBJ whole genome shotgun (WGS) entry which is preliminary data.</text>
</comment>
<dbReference type="EMBL" id="BMWX01000001">
    <property type="protein sequence ID" value="GGZ14525.1"/>
    <property type="molecule type" value="Genomic_DNA"/>
</dbReference>
<feature type="domain" description="SusE outer membrane protein" evidence="2">
    <location>
        <begin position="23"/>
        <end position="129"/>
    </location>
</feature>
<dbReference type="PROSITE" id="PS51257">
    <property type="entry name" value="PROKAR_LIPOPROTEIN"/>
    <property type="match status" value="1"/>
</dbReference>
<keyword evidence="1" id="KW-0732">Signal</keyword>
<organism evidence="4 5">
    <name type="scientific">Echinicola pacifica</name>
    <dbReference type="NCBI Taxonomy" id="346377"/>
    <lineage>
        <taxon>Bacteria</taxon>
        <taxon>Pseudomonadati</taxon>
        <taxon>Bacteroidota</taxon>
        <taxon>Cytophagia</taxon>
        <taxon>Cytophagales</taxon>
        <taxon>Cyclobacteriaceae</taxon>
        <taxon>Echinicola</taxon>
    </lineage>
</organism>
<dbReference type="GO" id="GO:0019867">
    <property type="term" value="C:outer membrane"/>
    <property type="evidence" value="ECO:0007669"/>
    <property type="project" value="InterPro"/>
</dbReference>
<dbReference type="AlphaFoldDB" id="A0A918PL12"/>
<evidence type="ECO:0008006" key="6">
    <source>
        <dbReference type="Google" id="ProtNLM"/>
    </source>
</evidence>
<evidence type="ECO:0000259" key="2">
    <source>
        <dbReference type="Pfam" id="PF14292"/>
    </source>
</evidence>
<dbReference type="Gene3D" id="2.60.40.3620">
    <property type="match status" value="2"/>
</dbReference>
<protein>
    <recommendedName>
        <fullName evidence="6">SusE outer membrane protein</fullName>
    </recommendedName>
</protein>
<dbReference type="CDD" id="cd12967">
    <property type="entry name" value="CBM_SusE-F_like_u1"/>
    <property type="match status" value="1"/>
</dbReference>
<dbReference type="Proteomes" id="UP000619457">
    <property type="component" value="Unassembled WGS sequence"/>
</dbReference>
<dbReference type="Pfam" id="PF14292">
    <property type="entry name" value="SusE"/>
    <property type="match status" value="1"/>
</dbReference>
<sequence>MMKLTIKNIFLLCCLAFAGACTDDLDPVIKSDPTAPVLNSPASGTSIVLTAEAEMQELVFAYDKADYGFSAAALYTVEMDLPGNSFAEPVELATSSTDEVLITYGQLNQKLLAKGLATDQAQDVEVRIKSVINANVATEYSEVITMSLTPYEVALEYPRLYLPGEYQGWKPENENTIIYSIKSDNIYAGYVHILGGSGEFKINEGPNWDVNYGDDGADGTMESGGANIKATGVGTFLLTVNLNAKTYTMGAPLYWGIIGDATPGSWDASTPMEFNADENVLTLTTDLKVGALKFRANDAWDNNFGDSDLDGVLEAGGDNIPVEEAGNYTIIMDFRVPGQTTYSLEKN</sequence>
<feature type="domain" description="Amylopullulanase X25" evidence="3">
    <location>
        <begin position="164"/>
        <end position="229"/>
    </location>
</feature>
<dbReference type="RefSeq" id="WP_229802402.1">
    <property type="nucleotide sequence ID" value="NZ_BMWX01000001.1"/>
</dbReference>
<evidence type="ECO:0000259" key="3">
    <source>
        <dbReference type="Pfam" id="PF22058"/>
    </source>
</evidence>